<evidence type="ECO:0000313" key="3">
    <source>
        <dbReference type="Proteomes" id="UP000625631"/>
    </source>
</evidence>
<sequence>MATEPSDDGQHLYAWPLGINLAILLILVGFSWPDVYGLGWLILLLTLPNGLLGFVFLLFERRRDTGYAGGFFLSFLLLLLIGFGMCSKEAKNHERREENAVPAPKS</sequence>
<evidence type="ECO:0008006" key="4">
    <source>
        <dbReference type="Google" id="ProtNLM"/>
    </source>
</evidence>
<feature type="transmembrane region" description="Helical" evidence="1">
    <location>
        <begin position="38"/>
        <end position="59"/>
    </location>
</feature>
<dbReference type="RefSeq" id="WP_198074952.1">
    <property type="nucleotide sequence ID" value="NZ_JAEDAE010000002.1"/>
</dbReference>
<organism evidence="2 3">
    <name type="scientific">Hymenobacter negativus</name>
    <dbReference type="NCBI Taxonomy" id="2795026"/>
    <lineage>
        <taxon>Bacteria</taxon>
        <taxon>Pseudomonadati</taxon>
        <taxon>Bacteroidota</taxon>
        <taxon>Cytophagia</taxon>
        <taxon>Cytophagales</taxon>
        <taxon>Hymenobacteraceae</taxon>
        <taxon>Hymenobacter</taxon>
    </lineage>
</organism>
<protein>
    <recommendedName>
        <fullName evidence="4">DUF805 domain-containing protein</fullName>
    </recommendedName>
</protein>
<keyword evidence="1" id="KW-0812">Transmembrane</keyword>
<keyword evidence="1" id="KW-1133">Transmembrane helix</keyword>
<accession>A0ABS0Q596</accession>
<keyword evidence="3" id="KW-1185">Reference proteome</keyword>
<keyword evidence="1" id="KW-0472">Membrane</keyword>
<proteinExistence type="predicted"/>
<reference evidence="2 3" key="1">
    <citation type="submission" date="2020-12" db="EMBL/GenBank/DDBJ databases">
        <title>Hymenobacter sp.</title>
        <authorList>
            <person name="Kim M.K."/>
        </authorList>
    </citation>
    <scope>NUCLEOTIDE SEQUENCE [LARGE SCALE GENOMIC DNA]</scope>
    <source>
        <strain evidence="2 3">BT442</strain>
    </source>
</reference>
<comment type="caution">
    <text evidence="2">The sequence shown here is derived from an EMBL/GenBank/DDBJ whole genome shotgun (WGS) entry which is preliminary data.</text>
</comment>
<feature type="transmembrane region" description="Helical" evidence="1">
    <location>
        <begin position="66"/>
        <end position="85"/>
    </location>
</feature>
<dbReference type="EMBL" id="JAEDAE010000002">
    <property type="protein sequence ID" value="MBH8557833.1"/>
    <property type="molecule type" value="Genomic_DNA"/>
</dbReference>
<gene>
    <name evidence="2" type="ORF">I7X13_07230</name>
</gene>
<evidence type="ECO:0000313" key="2">
    <source>
        <dbReference type="EMBL" id="MBH8557833.1"/>
    </source>
</evidence>
<evidence type="ECO:0000256" key="1">
    <source>
        <dbReference type="SAM" id="Phobius"/>
    </source>
</evidence>
<name>A0ABS0Q596_9BACT</name>
<dbReference type="Proteomes" id="UP000625631">
    <property type="component" value="Unassembled WGS sequence"/>
</dbReference>
<feature type="transmembrane region" description="Helical" evidence="1">
    <location>
        <begin position="12"/>
        <end position="32"/>
    </location>
</feature>